<dbReference type="RefSeq" id="WP_053198919.1">
    <property type="nucleotide sequence ID" value="NZ_CP011409.1"/>
</dbReference>
<evidence type="ECO:0000313" key="7">
    <source>
        <dbReference type="EMBL" id="AKZ63909.1"/>
    </source>
</evidence>
<sequence length="128" mass="13544">MLASFATLLVFQCLGEGITFALKLPIPGPVVGMLLLFFTLVAYPPLLDRIEATGSELLRHLSLLFVPAGVGIVATAGQVRGHWLTVILAVVVSTLLTLAVTAAVTRAVMNWQNRHTDGNNKDGEGGHA</sequence>
<protein>
    <submittedName>
        <fullName evidence="7">Murein hydrolase transporter LrgA</fullName>
    </submittedName>
</protein>
<dbReference type="PANTHER" id="PTHR33931">
    <property type="entry name" value="HOLIN-LIKE PROTEIN CIDA-RELATED"/>
    <property type="match status" value="1"/>
</dbReference>
<organism evidence="7 8">
    <name type="scientific">Herbaspirillum hiltneri N3</name>
    <dbReference type="NCBI Taxonomy" id="1262470"/>
    <lineage>
        <taxon>Bacteria</taxon>
        <taxon>Pseudomonadati</taxon>
        <taxon>Pseudomonadota</taxon>
        <taxon>Betaproteobacteria</taxon>
        <taxon>Burkholderiales</taxon>
        <taxon>Oxalobacteraceae</taxon>
        <taxon>Herbaspirillum</taxon>
    </lineage>
</organism>
<dbReference type="GO" id="GO:0016787">
    <property type="term" value="F:hydrolase activity"/>
    <property type="evidence" value="ECO:0007669"/>
    <property type="project" value="UniProtKB-KW"/>
</dbReference>
<evidence type="ECO:0000256" key="4">
    <source>
        <dbReference type="ARBA" id="ARBA00022989"/>
    </source>
</evidence>
<dbReference type="PANTHER" id="PTHR33931:SF2">
    <property type="entry name" value="HOLIN-LIKE PROTEIN CIDA"/>
    <property type="match status" value="1"/>
</dbReference>
<proteinExistence type="predicted"/>
<comment type="subcellular location">
    <subcellularLocation>
        <location evidence="1">Cell membrane</location>
        <topology evidence="1">Multi-pass membrane protein</topology>
    </subcellularLocation>
</comment>
<keyword evidence="5 6" id="KW-0472">Membrane</keyword>
<dbReference type="Pfam" id="PF03788">
    <property type="entry name" value="LrgA"/>
    <property type="match status" value="1"/>
</dbReference>
<keyword evidence="8" id="KW-1185">Reference proteome</keyword>
<keyword evidence="7" id="KW-0378">Hydrolase</keyword>
<keyword evidence="3 6" id="KW-0812">Transmembrane</keyword>
<evidence type="ECO:0000256" key="1">
    <source>
        <dbReference type="ARBA" id="ARBA00004651"/>
    </source>
</evidence>
<evidence type="ECO:0000256" key="2">
    <source>
        <dbReference type="ARBA" id="ARBA00022475"/>
    </source>
</evidence>
<accession>A0ABN4HYZ7</accession>
<dbReference type="InterPro" id="IPR005538">
    <property type="entry name" value="LrgA/CidA"/>
</dbReference>
<feature type="transmembrane region" description="Helical" evidence="6">
    <location>
        <begin position="83"/>
        <end position="104"/>
    </location>
</feature>
<evidence type="ECO:0000256" key="3">
    <source>
        <dbReference type="ARBA" id="ARBA00022692"/>
    </source>
</evidence>
<keyword evidence="2" id="KW-1003">Cell membrane</keyword>
<keyword evidence="4 6" id="KW-1133">Transmembrane helix</keyword>
<evidence type="ECO:0000256" key="6">
    <source>
        <dbReference type="SAM" id="Phobius"/>
    </source>
</evidence>
<feature type="transmembrane region" description="Helical" evidence="6">
    <location>
        <begin position="58"/>
        <end position="77"/>
    </location>
</feature>
<feature type="transmembrane region" description="Helical" evidence="6">
    <location>
        <begin position="25"/>
        <end position="46"/>
    </location>
</feature>
<evidence type="ECO:0000313" key="8">
    <source>
        <dbReference type="Proteomes" id="UP000063429"/>
    </source>
</evidence>
<name>A0ABN4HYZ7_9BURK</name>
<evidence type="ECO:0000256" key="5">
    <source>
        <dbReference type="ARBA" id="ARBA00023136"/>
    </source>
</evidence>
<dbReference type="EMBL" id="CP011409">
    <property type="protein sequence ID" value="AKZ63909.1"/>
    <property type="molecule type" value="Genomic_DNA"/>
</dbReference>
<gene>
    <name evidence="7" type="ORF">F506_15685</name>
</gene>
<dbReference type="Proteomes" id="UP000063429">
    <property type="component" value="Chromosome"/>
</dbReference>
<reference evidence="8" key="1">
    <citation type="journal article" date="2015" name="Genome Announc.">
        <title>Complete Genome Sequence of Herbaspirillum hiltneri N3 (DSM 17495), Isolated from Surface-Sterilized Wheat Roots.</title>
        <authorList>
            <person name="Guizelini D."/>
            <person name="Saizaki P.M."/>
            <person name="Coimbra N.A."/>
            <person name="Weiss V.A."/>
            <person name="Faoro H."/>
            <person name="Sfeir M.Z."/>
            <person name="Baura V.A."/>
            <person name="Monteiro R.A."/>
            <person name="Chubatsu L.S."/>
            <person name="Souza E.M."/>
            <person name="Cruz L.M."/>
            <person name="Pedrosa F.O."/>
            <person name="Raittz R.T."/>
            <person name="Marchaukoski J.N."/>
            <person name="Steffens M.B."/>
        </authorList>
    </citation>
    <scope>NUCLEOTIDE SEQUENCE [LARGE SCALE GENOMIC DNA]</scope>
    <source>
        <strain evidence="8">N3</strain>
    </source>
</reference>